<proteinExistence type="predicted"/>
<dbReference type="Pfam" id="PF02518">
    <property type="entry name" value="HATPase_c"/>
    <property type="match status" value="1"/>
</dbReference>
<evidence type="ECO:0000256" key="2">
    <source>
        <dbReference type="ARBA" id="ARBA00012438"/>
    </source>
</evidence>
<dbReference type="InterPro" id="IPR003594">
    <property type="entry name" value="HATPase_dom"/>
</dbReference>
<keyword evidence="5" id="KW-0547">Nucleotide-binding</keyword>
<keyword evidence="8" id="KW-0902">Two-component regulatory system</keyword>
<sequence>MTNRLRSLCAKHTNLSNDDITEIEKQINQISDKNLYPESDVFIDIIDCYSGEAIVVFQRMPIREKSLYSKDIVGDIAKRKNEPAVYRTMETSLNSLDLMGKSQEGQSMRQRVYPIRNNKKNIAVLIVENKLDDSNNADTKIDENIYEISADDDFIINKIDSAVLSFNDKGKLYRVNHSGEKLYARFGYQDNLINLHYDNLSLDFSTFEQIMYFKTVAENTSSMERKVFFNNSYFDVKYIFAENHIGFTMIIKDITEIKMKEEEIVHKTVAIREIHHRVKNNLQTIISLLRIQSRRTEIEDAKQILDESVNRVQAIARTHELLSRQLEDNIKLEEVLISVMSNLQRGSDENRKITVERDINSDIYLSSDKTVDVALVINELVQNSYKHAFEGKEVGTIKVSADYDQGQRFIKISVEDDGVGYDVNDEEAINLGLQIIKSYAEDKLRGILKIQSDSNGTKTTIKFKP</sequence>
<comment type="catalytic activity">
    <reaction evidence="1">
        <text>ATP + protein L-histidine = ADP + protein N-phospho-L-histidine.</text>
        <dbReference type="EC" id="2.7.13.3"/>
    </reaction>
</comment>
<dbReference type="InterPro" id="IPR036890">
    <property type="entry name" value="HATPase_C_sf"/>
</dbReference>
<name>A0A1E8GQJ9_9LACT</name>
<comment type="caution">
    <text evidence="10">The sequence shown here is derived from an EMBL/GenBank/DDBJ whole genome shotgun (WGS) entry which is preliminary data.</text>
</comment>
<dbReference type="PROSITE" id="PS50109">
    <property type="entry name" value="HIS_KIN"/>
    <property type="match status" value="1"/>
</dbReference>
<dbReference type="EC" id="2.7.13.3" evidence="2"/>
<dbReference type="Proteomes" id="UP000178622">
    <property type="component" value="Unassembled WGS sequence"/>
</dbReference>
<dbReference type="InterPro" id="IPR011102">
    <property type="entry name" value="Sig_transdc_His_kinase_HWE"/>
</dbReference>
<protein>
    <recommendedName>
        <fullName evidence="2">histidine kinase</fullName>
        <ecNumber evidence="2">2.7.13.3</ecNumber>
    </recommendedName>
</protein>
<keyword evidence="11" id="KW-1185">Reference proteome</keyword>
<dbReference type="InterPro" id="IPR005467">
    <property type="entry name" value="His_kinase_dom"/>
</dbReference>
<dbReference type="OrthoDB" id="9767435at2"/>
<evidence type="ECO:0000313" key="11">
    <source>
        <dbReference type="Proteomes" id="UP000178622"/>
    </source>
</evidence>
<evidence type="ECO:0000256" key="4">
    <source>
        <dbReference type="ARBA" id="ARBA00022679"/>
    </source>
</evidence>
<evidence type="ECO:0000256" key="3">
    <source>
        <dbReference type="ARBA" id="ARBA00022553"/>
    </source>
</evidence>
<keyword evidence="7" id="KW-0067">ATP-binding</keyword>
<evidence type="ECO:0000256" key="1">
    <source>
        <dbReference type="ARBA" id="ARBA00000085"/>
    </source>
</evidence>
<dbReference type="GO" id="GO:0005524">
    <property type="term" value="F:ATP binding"/>
    <property type="evidence" value="ECO:0007669"/>
    <property type="project" value="UniProtKB-KW"/>
</dbReference>
<dbReference type="Pfam" id="PF12282">
    <property type="entry name" value="GAF_PdtaS"/>
    <property type="match status" value="1"/>
</dbReference>
<dbReference type="Gene3D" id="3.30.450.20">
    <property type="entry name" value="PAS domain"/>
    <property type="match status" value="1"/>
</dbReference>
<dbReference type="PANTHER" id="PTHR41523:SF8">
    <property type="entry name" value="ETHYLENE RESPONSE SENSOR PROTEIN"/>
    <property type="match status" value="1"/>
</dbReference>
<dbReference type="InterPro" id="IPR038424">
    <property type="entry name" value="H_kinase_PdtaS_GAF_sf"/>
</dbReference>
<evidence type="ECO:0000256" key="7">
    <source>
        <dbReference type="ARBA" id="ARBA00022840"/>
    </source>
</evidence>
<evidence type="ECO:0000256" key="8">
    <source>
        <dbReference type="ARBA" id="ARBA00023012"/>
    </source>
</evidence>
<dbReference type="EMBL" id="MKIR01000004">
    <property type="protein sequence ID" value="OFI49913.1"/>
    <property type="molecule type" value="Genomic_DNA"/>
</dbReference>
<accession>A0A1E8GQJ9</accession>
<dbReference type="Gene3D" id="3.30.450.280">
    <property type="entry name" value="GAF domain"/>
    <property type="match status" value="1"/>
</dbReference>
<dbReference type="SMART" id="SM00911">
    <property type="entry name" value="HWE_HK"/>
    <property type="match status" value="1"/>
</dbReference>
<keyword evidence="6" id="KW-0418">Kinase</keyword>
<evidence type="ECO:0000256" key="5">
    <source>
        <dbReference type="ARBA" id="ARBA00022741"/>
    </source>
</evidence>
<keyword evidence="4" id="KW-0808">Transferase</keyword>
<dbReference type="RefSeq" id="WP_070791580.1">
    <property type="nucleotide sequence ID" value="NZ_MKIR01000004.1"/>
</dbReference>
<feature type="domain" description="Histidine kinase" evidence="9">
    <location>
        <begin position="273"/>
        <end position="465"/>
    </location>
</feature>
<evidence type="ECO:0000259" key="9">
    <source>
        <dbReference type="PROSITE" id="PS50109"/>
    </source>
</evidence>
<dbReference type="Pfam" id="PF07568">
    <property type="entry name" value="HisKA_2"/>
    <property type="match status" value="1"/>
</dbReference>
<dbReference type="AlphaFoldDB" id="A0A1E8GQJ9"/>
<reference evidence="11" key="1">
    <citation type="submission" date="2016-09" db="EMBL/GenBank/DDBJ databases">
        <title>Draft genome sequence of a novel species of the family Streptococcaceae isolated from flowers.</title>
        <authorList>
            <person name="Chuah L.-O."/>
            <person name="Yap K.-P."/>
            <person name="Thong K.L."/>
            <person name="Liong M.T."/>
            <person name="Ahmad R."/>
            <person name="Rusul G."/>
        </authorList>
    </citation>
    <scope>NUCLEOTIDE SEQUENCE [LARGE SCALE GENOMIC DNA]</scope>
    <source>
        <strain evidence="11">DF1</strain>
    </source>
</reference>
<keyword evidence="3" id="KW-0597">Phosphoprotein</keyword>
<organism evidence="10 11">
    <name type="scientific">Floricoccus tropicus</name>
    <dbReference type="NCBI Taxonomy" id="1859473"/>
    <lineage>
        <taxon>Bacteria</taxon>
        <taxon>Bacillati</taxon>
        <taxon>Bacillota</taxon>
        <taxon>Bacilli</taxon>
        <taxon>Lactobacillales</taxon>
        <taxon>Streptococcaceae</taxon>
        <taxon>Floricoccus</taxon>
    </lineage>
</organism>
<evidence type="ECO:0000256" key="6">
    <source>
        <dbReference type="ARBA" id="ARBA00022777"/>
    </source>
</evidence>
<dbReference type="Gene3D" id="3.30.565.10">
    <property type="entry name" value="Histidine kinase-like ATPase, C-terminal domain"/>
    <property type="match status" value="1"/>
</dbReference>
<gene>
    <name evidence="10" type="ORF">BG261_09725</name>
</gene>
<dbReference type="SUPFAM" id="SSF55874">
    <property type="entry name" value="ATPase domain of HSP90 chaperone/DNA topoisomerase II/histidine kinase"/>
    <property type="match status" value="1"/>
</dbReference>
<dbReference type="PANTHER" id="PTHR41523">
    <property type="entry name" value="TWO-COMPONENT SYSTEM SENSOR PROTEIN"/>
    <property type="match status" value="1"/>
</dbReference>
<dbReference type="InterPro" id="IPR011495">
    <property type="entry name" value="Sig_transdc_His_kin_sub2_dim/P"/>
</dbReference>
<dbReference type="InterPro" id="IPR022066">
    <property type="entry name" value="PdtaS_GAF"/>
</dbReference>
<dbReference type="STRING" id="1859473.BG261_09725"/>
<evidence type="ECO:0000313" key="10">
    <source>
        <dbReference type="EMBL" id="OFI49913.1"/>
    </source>
</evidence>
<dbReference type="GO" id="GO:0000160">
    <property type="term" value="P:phosphorelay signal transduction system"/>
    <property type="evidence" value="ECO:0007669"/>
    <property type="project" value="UniProtKB-KW"/>
</dbReference>
<dbReference type="GO" id="GO:0004673">
    <property type="term" value="F:protein histidine kinase activity"/>
    <property type="evidence" value="ECO:0007669"/>
    <property type="project" value="UniProtKB-EC"/>
</dbReference>